<dbReference type="GO" id="GO:0006508">
    <property type="term" value="P:proteolysis"/>
    <property type="evidence" value="ECO:0007669"/>
    <property type="project" value="UniProtKB-KW"/>
</dbReference>
<feature type="region of interest" description="Disordered" evidence="6">
    <location>
        <begin position="386"/>
        <end position="431"/>
    </location>
</feature>
<dbReference type="Proteomes" id="UP000292274">
    <property type="component" value="Unassembled WGS sequence"/>
</dbReference>
<dbReference type="InterPro" id="IPR022398">
    <property type="entry name" value="Peptidase_S8_His-AS"/>
</dbReference>
<evidence type="ECO:0000256" key="4">
    <source>
        <dbReference type="ARBA" id="ARBA00022825"/>
    </source>
</evidence>
<evidence type="ECO:0000313" key="10">
    <source>
        <dbReference type="EMBL" id="TCB90694.1"/>
    </source>
</evidence>
<dbReference type="EMBL" id="SJJR01000028">
    <property type="protein sequence ID" value="TCB90694.1"/>
    <property type="molecule type" value="Genomic_DNA"/>
</dbReference>
<keyword evidence="7" id="KW-1133">Transmembrane helix</keyword>
<dbReference type="InterPro" id="IPR036852">
    <property type="entry name" value="Peptidase_S8/S53_dom_sf"/>
</dbReference>
<feature type="active site" description="Charge relay system" evidence="5">
    <location>
        <position position="259"/>
    </location>
</feature>
<name>A0A4R0G295_9ACTN</name>
<dbReference type="InterPro" id="IPR000209">
    <property type="entry name" value="Peptidase_S8/S53_dom"/>
</dbReference>
<evidence type="ECO:0000256" key="6">
    <source>
        <dbReference type="SAM" id="MobiDB-lite"/>
    </source>
</evidence>
<dbReference type="PROSITE" id="PS00137">
    <property type="entry name" value="SUBTILASE_HIS"/>
    <property type="match status" value="1"/>
</dbReference>
<dbReference type="InterPro" id="IPR050131">
    <property type="entry name" value="Peptidase_S8_subtilisin-like"/>
</dbReference>
<dbReference type="Pfam" id="PF00082">
    <property type="entry name" value="Peptidase_S8"/>
    <property type="match status" value="1"/>
</dbReference>
<keyword evidence="8" id="KW-0732">Signal</keyword>
<keyword evidence="3 5" id="KW-0378">Hydrolase</keyword>
<dbReference type="AlphaFoldDB" id="A0A4R0G295"/>
<comment type="caution">
    <text evidence="10">The sequence shown here is derived from an EMBL/GenBank/DDBJ whole genome shotgun (WGS) entry which is preliminary data.</text>
</comment>
<accession>A0A4R0G295</accession>
<keyword evidence="4 5" id="KW-0720">Serine protease</keyword>
<dbReference type="PANTHER" id="PTHR43806">
    <property type="entry name" value="PEPTIDASE S8"/>
    <property type="match status" value="1"/>
</dbReference>
<evidence type="ECO:0000256" key="5">
    <source>
        <dbReference type="PROSITE-ProRule" id="PRU01240"/>
    </source>
</evidence>
<evidence type="ECO:0000256" key="7">
    <source>
        <dbReference type="SAM" id="Phobius"/>
    </source>
</evidence>
<keyword evidence="7" id="KW-0812">Transmembrane</keyword>
<feature type="transmembrane region" description="Helical" evidence="7">
    <location>
        <begin position="352"/>
        <end position="376"/>
    </location>
</feature>
<keyword evidence="7" id="KW-0472">Membrane</keyword>
<feature type="active site" description="Charge relay system" evidence="5">
    <location>
        <position position="64"/>
    </location>
</feature>
<dbReference type="GO" id="GO:0004252">
    <property type="term" value="F:serine-type endopeptidase activity"/>
    <property type="evidence" value="ECO:0007669"/>
    <property type="project" value="UniProtKB-UniRule"/>
</dbReference>
<dbReference type="PROSITE" id="PS51892">
    <property type="entry name" value="SUBTILASE"/>
    <property type="match status" value="1"/>
</dbReference>
<reference evidence="10 11" key="1">
    <citation type="submission" date="2019-02" db="EMBL/GenBank/DDBJ databases">
        <title>Jishengella sp. nov., isolated from a root of Zingiber montanum.</title>
        <authorList>
            <person name="Kuncharoen N."/>
            <person name="Kudo T."/>
            <person name="Masahiro Y."/>
            <person name="Ohkuma M."/>
            <person name="Tanasupawat S."/>
        </authorList>
    </citation>
    <scope>NUCLEOTIDE SEQUENCE [LARGE SCALE GENOMIC DNA]</scope>
    <source>
        <strain evidence="10 11">PLAI 1-1</strain>
    </source>
</reference>
<comment type="similarity">
    <text evidence="1 5">Belongs to the peptidase S8 family.</text>
</comment>
<dbReference type="InterPro" id="IPR023827">
    <property type="entry name" value="Peptidase_S8_Asp-AS"/>
</dbReference>
<sequence length="431" mass="44952">MQFLTRSTAAMGLSTVSVLAALVLPAAPAMADSTRDKSWHVKTLELAEMHKITQGEGVVVAVIDSGVDATHPDLRNNVLPGVDLYDDDTKGRVDRQIHGTGVASLIAGHGHGPGNRNGVLGVAPKAKILPVTIKNERHAGISPTAVAAGINWAVDNGADIVNVSLSSSFSHELNRAVDRAYRRNVVVVAAAGNDTDILVGNPAAHAGCIAVNGVDRKGVLSKKASVAGTLDQRPDIAAPGEDIVVAVPGGQYRTATGSSTSSAIVSGAMALIKAKYPDLTSYQMFQRVLETSRDAGEPGRDFYYGWGVLDLREALTGEPDGRGSRTASAGPAPDGARAWEANPREREDGILIFVWSVIIAVLILIVGGIVGTVMLLRGRARRRQAELAGEDPSATTEDDAAPHIPPQGGPAEPSDGPAQATTDDVWRRPPG</sequence>
<dbReference type="OrthoDB" id="5240330at2"/>
<feature type="chain" id="PRO_5020787124" evidence="8">
    <location>
        <begin position="32"/>
        <end position="431"/>
    </location>
</feature>
<dbReference type="SUPFAM" id="SSF52743">
    <property type="entry name" value="Subtilisin-like"/>
    <property type="match status" value="1"/>
</dbReference>
<evidence type="ECO:0000313" key="11">
    <source>
        <dbReference type="Proteomes" id="UP000292274"/>
    </source>
</evidence>
<evidence type="ECO:0000256" key="8">
    <source>
        <dbReference type="SAM" id="SignalP"/>
    </source>
</evidence>
<dbReference type="PROSITE" id="PS00136">
    <property type="entry name" value="SUBTILASE_ASP"/>
    <property type="match status" value="1"/>
</dbReference>
<feature type="signal peptide" evidence="8">
    <location>
        <begin position="1"/>
        <end position="31"/>
    </location>
</feature>
<evidence type="ECO:0000256" key="1">
    <source>
        <dbReference type="ARBA" id="ARBA00011073"/>
    </source>
</evidence>
<gene>
    <name evidence="10" type="ORF">E0H26_26805</name>
</gene>
<dbReference type="RefSeq" id="WP_131308677.1">
    <property type="nucleotide sequence ID" value="NZ_SJJR01000028.1"/>
</dbReference>
<protein>
    <submittedName>
        <fullName evidence="10">Type VII secretion-associated serine protease</fullName>
    </submittedName>
</protein>
<dbReference type="PRINTS" id="PR00723">
    <property type="entry name" value="SUBTILISIN"/>
</dbReference>
<feature type="region of interest" description="Disordered" evidence="6">
    <location>
        <begin position="317"/>
        <end position="339"/>
    </location>
</feature>
<feature type="domain" description="Peptidase S8/S53" evidence="9">
    <location>
        <begin position="55"/>
        <end position="307"/>
    </location>
</feature>
<evidence type="ECO:0000259" key="9">
    <source>
        <dbReference type="Pfam" id="PF00082"/>
    </source>
</evidence>
<keyword evidence="2 5" id="KW-0645">Protease</keyword>
<dbReference type="Gene3D" id="3.40.50.200">
    <property type="entry name" value="Peptidase S8/S53 domain"/>
    <property type="match status" value="1"/>
</dbReference>
<evidence type="ECO:0000256" key="2">
    <source>
        <dbReference type="ARBA" id="ARBA00022670"/>
    </source>
</evidence>
<dbReference type="InterPro" id="IPR015500">
    <property type="entry name" value="Peptidase_S8_subtilisin-rel"/>
</dbReference>
<feature type="active site" description="Charge relay system" evidence="5">
    <location>
        <position position="98"/>
    </location>
</feature>
<dbReference type="PANTHER" id="PTHR43806:SF11">
    <property type="entry name" value="CEREVISIN-RELATED"/>
    <property type="match status" value="1"/>
</dbReference>
<keyword evidence="11" id="KW-1185">Reference proteome</keyword>
<evidence type="ECO:0000256" key="3">
    <source>
        <dbReference type="ARBA" id="ARBA00022801"/>
    </source>
</evidence>
<organism evidence="10 11">
    <name type="scientific">Micromonospora zingiberis</name>
    <dbReference type="NCBI Taxonomy" id="2053011"/>
    <lineage>
        <taxon>Bacteria</taxon>
        <taxon>Bacillati</taxon>
        <taxon>Actinomycetota</taxon>
        <taxon>Actinomycetes</taxon>
        <taxon>Micromonosporales</taxon>
        <taxon>Micromonosporaceae</taxon>
        <taxon>Micromonospora</taxon>
    </lineage>
</organism>
<proteinExistence type="inferred from homology"/>